<evidence type="ECO:0000313" key="3">
    <source>
        <dbReference type="Proteomes" id="UP001058974"/>
    </source>
</evidence>
<name>A0A9D5B036_PEA</name>
<reference evidence="2 3" key="1">
    <citation type="journal article" date="2022" name="Nat. Genet.">
        <title>Improved pea reference genome and pan-genome highlight genomic features and evolutionary characteristics.</title>
        <authorList>
            <person name="Yang T."/>
            <person name="Liu R."/>
            <person name="Luo Y."/>
            <person name="Hu S."/>
            <person name="Wang D."/>
            <person name="Wang C."/>
            <person name="Pandey M.K."/>
            <person name="Ge S."/>
            <person name="Xu Q."/>
            <person name="Li N."/>
            <person name="Li G."/>
            <person name="Huang Y."/>
            <person name="Saxena R.K."/>
            <person name="Ji Y."/>
            <person name="Li M."/>
            <person name="Yan X."/>
            <person name="He Y."/>
            <person name="Liu Y."/>
            <person name="Wang X."/>
            <person name="Xiang C."/>
            <person name="Varshney R.K."/>
            <person name="Ding H."/>
            <person name="Gao S."/>
            <person name="Zong X."/>
        </authorList>
    </citation>
    <scope>NUCLEOTIDE SEQUENCE [LARGE SCALE GENOMIC DNA]</scope>
    <source>
        <strain evidence="2 3">cv. Zhongwan 6</strain>
    </source>
</reference>
<dbReference type="Proteomes" id="UP001058974">
    <property type="component" value="Chromosome 3"/>
</dbReference>
<dbReference type="EMBL" id="JAMSHJ010000003">
    <property type="protein sequence ID" value="KAI5430597.1"/>
    <property type="molecule type" value="Genomic_DNA"/>
</dbReference>
<organism evidence="2 3">
    <name type="scientific">Pisum sativum</name>
    <name type="common">Garden pea</name>
    <name type="synonym">Lathyrus oleraceus</name>
    <dbReference type="NCBI Taxonomy" id="3888"/>
    <lineage>
        <taxon>Eukaryota</taxon>
        <taxon>Viridiplantae</taxon>
        <taxon>Streptophyta</taxon>
        <taxon>Embryophyta</taxon>
        <taxon>Tracheophyta</taxon>
        <taxon>Spermatophyta</taxon>
        <taxon>Magnoliopsida</taxon>
        <taxon>eudicotyledons</taxon>
        <taxon>Gunneridae</taxon>
        <taxon>Pentapetalae</taxon>
        <taxon>rosids</taxon>
        <taxon>fabids</taxon>
        <taxon>Fabales</taxon>
        <taxon>Fabaceae</taxon>
        <taxon>Papilionoideae</taxon>
        <taxon>50 kb inversion clade</taxon>
        <taxon>NPAAA clade</taxon>
        <taxon>Hologalegina</taxon>
        <taxon>IRL clade</taxon>
        <taxon>Fabeae</taxon>
        <taxon>Lathyrus</taxon>
    </lineage>
</organism>
<protein>
    <submittedName>
        <fullName evidence="2">Uncharacterized protein</fullName>
    </submittedName>
</protein>
<sequence length="201" mass="23367">MKSKGTNLSNPKEEQHYEDFAFVLDICKFVYEHMEMSNLRISQIKFGMRLIDLVIVKILARRPSNFSRVGDTDLYLMWCLIYIIKIYRNDWVKFIFDIMIYYRDNPKKPISFSSFVMMILQLNGIEGKKEELIESLMILHYGDVSKKSYYMDYTGDCYYLDTSGRRIYDDKIVEKEPPETNGSSTAGGSAATSTSVDVKAL</sequence>
<accession>A0A9D5B036</accession>
<dbReference type="AlphaFoldDB" id="A0A9D5B036"/>
<feature type="compositionally biased region" description="Low complexity" evidence="1">
    <location>
        <begin position="182"/>
        <end position="195"/>
    </location>
</feature>
<feature type="region of interest" description="Disordered" evidence="1">
    <location>
        <begin position="177"/>
        <end position="201"/>
    </location>
</feature>
<dbReference type="Gramene" id="Psat03G0498300-T1">
    <property type="protein sequence ID" value="KAI5430597.1"/>
    <property type="gene ID" value="KIW84_034983"/>
</dbReference>
<keyword evidence="3" id="KW-1185">Reference proteome</keyword>
<evidence type="ECO:0000313" key="2">
    <source>
        <dbReference type="EMBL" id="KAI5430597.1"/>
    </source>
</evidence>
<proteinExistence type="predicted"/>
<evidence type="ECO:0000256" key="1">
    <source>
        <dbReference type="SAM" id="MobiDB-lite"/>
    </source>
</evidence>
<comment type="caution">
    <text evidence="2">The sequence shown here is derived from an EMBL/GenBank/DDBJ whole genome shotgun (WGS) entry which is preliminary data.</text>
</comment>
<gene>
    <name evidence="2" type="ORF">KIW84_034983</name>
</gene>